<dbReference type="EC" id="2.3.1.225" evidence="11"/>
<evidence type="ECO:0000256" key="6">
    <source>
        <dbReference type="ARBA" id="ARBA00023136"/>
    </source>
</evidence>
<keyword evidence="5 11" id="KW-1133">Transmembrane helix</keyword>
<feature type="transmembrane region" description="Helical" evidence="11">
    <location>
        <begin position="212"/>
        <end position="238"/>
    </location>
</feature>
<protein>
    <recommendedName>
        <fullName evidence="11">S-acyltransferase</fullName>
        <ecNumber evidence="11">2.3.1.225</ecNumber>
    </recommendedName>
    <alternativeName>
        <fullName evidence="11">Palmitoyltransferase</fullName>
    </alternativeName>
</protein>
<comment type="similarity">
    <text evidence="2 11">Belongs to the DHHC palmitoyltransferase family.</text>
</comment>
<evidence type="ECO:0000256" key="8">
    <source>
        <dbReference type="ARBA" id="ARBA00023288"/>
    </source>
</evidence>
<keyword evidence="4 11" id="KW-0812">Transmembrane</keyword>
<dbReference type="PANTHER" id="PTHR22883:SF43">
    <property type="entry name" value="PALMITOYLTRANSFERASE APP"/>
    <property type="match status" value="1"/>
</dbReference>
<evidence type="ECO:0000256" key="10">
    <source>
        <dbReference type="ARBA" id="ARBA00048048"/>
    </source>
</evidence>
<feature type="region of interest" description="Disordered" evidence="12">
    <location>
        <begin position="294"/>
        <end position="387"/>
    </location>
</feature>
<evidence type="ECO:0000256" key="4">
    <source>
        <dbReference type="ARBA" id="ARBA00022692"/>
    </source>
</evidence>
<dbReference type="AlphaFoldDB" id="A0A7S1SLM6"/>
<feature type="transmembrane region" description="Helical" evidence="11">
    <location>
        <begin position="55"/>
        <end position="74"/>
    </location>
</feature>
<dbReference type="GO" id="GO:0005783">
    <property type="term" value="C:endoplasmic reticulum"/>
    <property type="evidence" value="ECO:0007669"/>
    <property type="project" value="TreeGrafter"/>
</dbReference>
<keyword evidence="9 11" id="KW-0012">Acyltransferase</keyword>
<keyword evidence="7" id="KW-0564">Palmitate</keyword>
<proteinExistence type="inferred from homology"/>
<sequence length="387" mass="42307">MVDVLSQAEKGAGDPAVARSRKWKGSVKYPLGIGALVTGVALSGFLVGIRGLPLWVQLSLATSVVTSLVFLVLVNQMDPGALVPNPVKDPVVVRLDADDQSIENRQMYRRDWKGQWQRKLKNGTVEKYCMTCHIWRPPRASHCSQCGFCMERFDHHCQVIGNCVARCNHRFFVVFLISAQVGCGIMSAGVAYRLQQIGFPQAHAWAHPETLVLLLLNVIYVYMFLMLFFGIGHCFSILCDMTTKDLLTDSDGSRDMPCVGSRSYDKLLQSWVWICCAPMHWKYTMSDRIRSREKEVATKAGRTAPFPGKTGSQASQSSGTPEKLSPPSRASSPETILAPHPDNPSLTVAMSPELLRGGFGRGSAGAMGGEGNAVPDSGSRTSTPKAE</sequence>
<feature type="domain" description="Palmitoyltransferase DHHC" evidence="13">
    <location>
        <begin position="126"/>
        <end position="246"/>
    </location>
</feature>
<evidence type="ECO:0000256" key="9">
    <source>
        <dbReference type="ARBA" id="ARBA00023315"/>
    </source>
</evidence>
<dbReference type="GO" id="GO:0006612">
    <property type="term" value="P:protein targeting to membrane"/>
    <property type="evidence" value="ECO:0007669"/>
    <property type="project" value="TreeGrafter"/>
</dbReference>
<comment type="subcellular location">
    <subcellularLocation>
        <location evidence="1">Endomembrane system</location>
        <topology evidence="1">Multi-pass membrane protein</topology>
    </subcellularLocation>
</comment>
<keyword evidence="8" id="KW-0449">Lipoprotein</keyword>
<evidence type="ECO:0000256" key="11">
    <source>
        <dbReference type="RuleBase" id="RU079119"/>
    </source>
</evidence>
<comment type="catalytic activity">
    <reaction evidence="10 11">
        <text>L-cysteinyl-[protein] + hexadecanoyl-CoA = S-hexadecanoyl-L-cysteinyl-[protein] + CoA</text>
        <dbReference type="Rhea" id="RHEA:36683"/>
        <dbReference type="Rhea" id="RHEA-COMP:10131"/>
        <dbReference type="Rhea" id="RHEA-COMP:11032"/>
        <dbReference type="ChEBI" id="CHEBI:29950"/>
        <dbReference type="ChEBI" id="CHEBI:57287"/>
        <dbReference type="ChEBI" id="CHEBI:57379"/>
        <dbReference type="ChEBI" id="CHEBI:74151"/>
        <dbReference type="EC" id="2.3.1.225"/>
    </reaction>
</comment>
<evidence type="ECO:0000256" key="7">
    <source>
        <dbReference type="ARBA" id="ARBA00023139"/>
    </source>
</evidence>
<dbReference type="Pfam" id="PF01529">
    <property type="entry name" value="DHHC"/>
    <property type="match status" value="1"/>
</dbReference>
<gene>
    <name evidence="14" type="ORF">TCHU04912_LOCUS3812</name>
</gene>
<organism evidence="14">
    <name type="scientific">Tetraselmis chuii</name>
    <dbReference type="NCBI Taxonomy" id="63592"/>
    <lineage>
        <taxon>Eukaryota</taxon>
        <taxon>Viridiplantae</taxon>
        <taxon>Chlorophyta</taxon>
        <taxon>core chlorophytes</taxon>
        <taxon>Chlorodendrophyceae</taxon>
        <taxon>Chlorodendrales</taxon>
        <taxon>Chlorodendraceae</taxon>
        <taxon>Tetraselmis</taxon>
    </lineage>
</organism>
<dbReference type="PANTHER" id="PTHR22883">
    <property type="entry name" value="ZINC FINGER DHHC DOMAIN CONTAINING PROTEIN"/>
    <property type="match status" value="1"/>
</dbReference>
<keyword evidence="6 11" id="KW-0472">Membrane</keyword>
<accession>A0A7S1SLM6</accession>
<evidence type="ECO:0000256" key="5">
    <source>
        <dbReference type="ARBA" id="ARBA00022989"/>
    </source>
</evidence>
<evidence type="ECO:0000256" key="3">
    <source>
        <dbReference type="ARBA" id="ARBA00022679"/>
    </source>
</evidence>
<dbReference type="GO" id="GO:0005794">
    <property type="term" value="C:Golgi apparatus"/>
    <property type="evidence" value="ECO:0007669"/>
    <property type="project" value="TreeGrafter"/>
</dbReference>
<evidence type="ECO:0000256" key="1">
    <source>
        <dbReference type="ARBA" id="ARBA00004127"/>
    </source>
</evidence>
<keyword evidence="3 11" id="KW-0808">Transferase</keyword>
<reference evidence="14" key="1">
    <citation type="submission" date="2021-01" db="EMBL/GenBank/DDBJ databases">
        <authorList>
            <person name="Corre E."/>
            <person name="Pelletier E."/>
            <person name="Niang G."/>
            <person name="Scheremetjew M."/>
            <person name="Finn R."/>
            <person name="Kale V."/>
            <person name="Holt S."/>
            <person name="Cochrane G."/>
            <person name="Meng A."/>
            <person name="Brown T."/>
            <person name="Cohen L."/>
        </authorList>
    </citation>
    <scope>NUCLEOTIDE SEQUENCE</scope>
    <source>
        <strain evidence="14">PLY429</strain>
    </source>
</reference>
<feature type="compositionally biased region" description="Polar residues" evidence="12">
    <location>
        <begin position="378"/>
        <end position="387"/>
    </location>
</feature>
<dbReference type="InterPro" id="IPR039859">
    <property type="entry name" value="PFA4/ZDH16/20/ERF2-like"/>
</dbReference>
<feature type="compositionally biased region" description="Polar residues" evidence="12">
    <location>
        <begin position="310"/>
        <end position="320"/>
    </location>
</feature>
<evidence type="ECO:0000256" key="2">
    <source>
        <dbReference type="ARBA" id="ARBA00008574"/>
    </source>
</evidence>
<name>A0A7S1SLM6_9CHLO</name>
<dbReference type="InterPro" id="IPR001594">
    <property type="entry name" value="Palmitoyltrfase_DHHC"/>
</dbReference>
<comment type="domain">
    <text evidence="11">The DHHC domain is required for palmitoyltransferase activity.</text>
</comment>
<dbReference type="EMBL" id="HBGG01007649">
    <property type="protein sequence ID" value="CAD9201579.1"/>
    <property type="molecule type" value="Transcribed_RNA"/>
</dbReference>
<evidence type="ECO:0000313" key="14">
    <source>
        <dbReference type="EMBL" id="CAD9201579.1"/>
    </source>
</evidence>
<dbReference type="GO" id="GO:0019706">
    <property type="term" value="F:protein-cysteine S-palmitoyltransferase activity"/>
    <property type="evidence" value="ECO:0007669"/>
    <property type="project" value="UniProtKB-EC"/>
</dbReference>
<evidence type="ECO:0000256" key="12">
    <source>
        <dbReference type="SAM" id="MobiDB-lite"/>
    </source>
</evidence>
<feature type="compositionally biased region" description="Gly residues" evidence="12">
    <location>
        <begin position="357"/>
        <end position="371"/>
    </location>
</feature>
<feature type="transmembrane region" description="Helical" evidence="11">
    <location>
        <begin position="29"/>
        <end position="49"/>
    </location>
</feature>
<feature type="transmembrane region" description="Helical" evidence="11">
    <location>
        <begin position="171"/>
        <end position="192"/>
    </location>
</feature>
<dbReference type="PROSITE" id="PS50216">
    <property type="entry name" value="DHHC"/>
    <property type="match status" value="1"/>
</dbReference>
<evidence type="ECO:0000259" key="13">
    <source>
        <dbReference type="Pfam" id="PF01529"/>
    </source>
</evidence>